<dbReference type="Proteomes" id="UP000816034">
    <property type="component" value="Unassembled WGS sequence"/>
</dbReference>
<reference evidence="1 2" key="1">
    <citation type="journal article" date="2018" name="BMC Genomics">
        <title>The genome of Naegleria lovaniensis, the basis for a comparative approach to unravel pathogenicity factors of the human pathogenic amoeba N. fowleri.</title>
        <authorList>
            <person name="Liechti N."/>
            <person name="Schurch N."/>
            <person name="Bruggmann R."/>
            <person name="Wittwer M."/>
        </authorList>
    </citation>
    <scope>NUCLEOTIDE SEQUENCE [LARGE SCALE GENOMIC DNA]</scope>
    <source>
        <strain evidence="1 2">ATCC 30569</strain>
    </source>
</reference>
<protein>
    <submittedName>
        <fullName evidence="1">Uncharacterized protein</fullName>
    </submittedName>
</protein>
<sequence>MVVEGWIDTLINTITERLTLSSSTTKEDASTIEEVEKEWEGIGEDQYKRAQQFLNSIGVVISGPLLKEMMKQKLEDRIYYNEIGACFSIDMNGNKEGKPLNLLLLCPLYISCGGVCYETRDLLPFLNIEIVNEERKRERFFVCSPFQQMSYETECCDEESIAEYLIENIIYKNPIETSDVGQHWLVVSLKTPNGGYLTSKKYRINISYDNPMLTGKYGSIWNKIMRVLMALRNIEDRSLHLKVWYFFASIENATCISEWEKLSRLHMLNADRSVYVELTRQYFESIELGESPYFLLTQSKIFCIIFAMYSQDDTSLFPFSQELKILFQSYFDKFIKKYQCLTRIVSIFKISISIIEKDELLRKEIEKNKVRMLLTIKNDVMGELSRLCSELSYKIRPMIIADFLKCVFTVCQEAECLLTQI</sequence>
<evidence type="ECO:0000313" key="1">
    <source>
        <dbReference type="EMBL" id="KAG2387959.1"/>
    </source>
</evidence>
<gene>
    <name evidence="1" type="ORF">C9374_000809</name>
</gene>
<keyword evidence="2" id="KW-1185">Reference proteome</keyword>
<accession>A0AA88GXK4</accession>
<comment type="caution">
    <text evidence="1">The sequence shown here is derived from an EMBL/GenBank/DDBJ whole genome shotgun (WGS) entry which is preliminary data.</text>
</comment>
<organism evidence="1 2">
    <name type="scientific">Naegleria lovaniensis</name>
    <name type="common">Amoeba</name>
    <dbReference type="NCBI Taxonomy" id="51637"/>
    <lineage>
        <taxon>Eukaryota</taxon>
        <taxon>Discoba</taxon>
        <taxon>Heterolobosea</taxon>
        <taxon>Tetramitia</taxon>
        <taxon>Eutetramitia</taxon>
        <taxon>Vahlkampfiidae</taxon>
        <taxon>Naegleria</taxon>
    </lineage>
</organism>
<dbReference type="EMBL" id="PYSW02000011">
    <property type="protein sequence ID" value="KAG2387959.1"/>
    <property type="molecule type" value="Genomic_DNA"/>
</dbReference>
<dbReference type="GeneID" id="68093265"/>
<dbReference type="RefSeq" id="XP_044551951.1">
    <property type="nucleotide sequence ID" value="XM_044698127.1"/>
</dbReference>
<evidence type="ECO:0000313" key="2">
    <source>
        <dbReference type="Proteomes" id="UP000816034"/>
    </source>
</evidence>
<proteinExistence type="predicted"/>
<name>A0AA88GXK4_NAELO</name>
<dbReference type="AlphaFoldDB" id="A0AA88GXK4"/>